<dbReference type="InterPro" id="IPR000160">
    <property type="entry name" value="GGDEF_dom"/>
</dbReference>
<dbReference type="GO" id="GO:0052621">
    <property type="term" value="F:diguanylate cyclase activity"/>
    <property type="evidence" value="ECO:0007669"/>
    <property type="project" value="TreeGrafter"/>
</dbReference>
<dbReference type="InterPro" id="IPR001610">
    <property type="entry name" value="PAC"/>
</dbReference>
<evidence type="ECO:0000256" key="1">
    <source>
        <dbReference type="SAM" id="Phobius"/>
    </source>
</evidence>
<feature type="domain" description="PAC" evidence="3">
    <location>
        <begin position="114"/>
        <end position="166"/>
    </location>
</feature>
<dbReference type="PROSITE" id="PS50112">
    <property type="entry name" value="PAS"/>
    <property type="match status" value="1"/>
</dbReference>
<dbReference type="STRING" id="871968.DESME_14800"/>
<dbReference type="InterPro" id="IPR000014">
    <property type="entry name" value="PAS"/>
</dbReference>
<dbReference type="PANTHER" id="PTHR45138">
    <property type="entry name" value="REGULATORY COMPONENTS OF SENSORY TRANSDUCTION SYSTEM"/>
    <property type="match status" value="1"/>
</dbReference>
<evidence type="ECO:0000259" key="3">
    <source>
        <dbReference type="PROSITE" id="PS50113"/>
    </source>
</evidence>
<dbReference type="Gene3D" id="3.30.70.270">
    <property type="match status" value="1"/>
</dbReference>
<dbReference type="OrthoDB" id="9798833at2"/>
<dbReference type="NCBIfam" id="TIGR00254">
    <property type="entry name" value="GGDEF"/>
    <property type="match status" value="1"/>
</dbReference>
<name>W0EF64_9FIRM</name>
<dbReference type="EMBL" id="CP007032">
    <property type="protein sequence ID" value="AHF08153.1"/>
    <property type="molecule type" value="Genomic_DNA"/>
</dbReference>
<keyword evidence="1" id="KW-0812">Transmembrane</keyword>
<feature type="domain" description="GGDEF" evidence="4">
    <location>
        <begin position="205"/>
        <end position="337"/>
    </location>
</feature>
<dbReference type="InterPro" id="IPR013655">
    <property type="entry name" value="PAS_fold_3"/>
</dbReference>
<dbReference type="InterPro" id="IPR035965">
    <property type="entry name" value="PAS-like_dom_sf"/>
</dbReference>
<dbReference type="AlphaFoldDB" id="W0EF64"/>
<dbReference type="InterPro" id="IPR029787">
    <property type="entry name" value="Nucleotide_cyclase"/>
</dbReference>
<keyword evidence="1" id="KW-0472">Membrane</keyword>
<dbReference type="KEGG" id="dmt:DESME_14800"/>
<evidence type="ECO:0000313" key="5">
    <source>
        <dbReference type="EMBL" id="AHF08153.1"/>
    </source>
</evidence>
<dbReference type="eggNOG" id="COG2202">
    <property type="taxonomic scope" value="Bacteria"/>
</dbReference>
<reference evidence="5 6" key="1">
    <citation type="submission" date="2013-12" db="EMBL/GenBank/DDBJ databases">
        <authorList>
            <consortium name="DOE Joint Genome Institute"/>
            <person name="Smidt H."/>
            <person name="Huntemann M."/>
            <person name="Han J."/>
            <person name="Chen A."/>
            <person name="Kyrpides N."/>
            <person name="Mavromatis K."/>
            <person name="Markowitz V."/>
            <person name="Palaniappan K."/>
            <person name="Ivanova N."/>
            <person name="Schaumberg A."/>
            <person name="Pati A."/>
            <person name="Liolios K."/>
            <person name="Nordberg H.P."/>
            <person name="Cantor M.N."/>
            <person name="Hua S.X."/>
            <person name="Woyke T."/>
        </authorList>
    </citation>
    <scope>NUCLEOTIDE SEQUENCE [LARGE SCALE GENOMIC DNA]</scope>
    <source>
        <strain evidence="6">DSM 15288</strain>
    </source>
</reference>
<dbReference type="InterPro" id="IPR000700">
    <property type="entry name" value="PAS-assoc_C"/>
</dbReference>
<gene>
    <name evidence="5" type="ORF">DESME_14800</name>
</gene>
<feature type="domain" description="PAS" evidence="2">
    <location>
        <begin position="67"/>
        <end position="110"/>
    </location>
</feature>
<dbReference type="Proteomes" id="UP000010847">
    <property type="component" value="Chromosome"/>
</dbReference>
<evidence type="ECO:0000259" key="4">
    <source>
        <dbReference type="PROSITE" id="PS50887"/>
    </source>
</evidence>
<evidence type="ECO:0008006" key="7">
    <source>
        <dbReference type="Google" id="ProtNLM"/>
    </source>
</evidence>
<keyword evidence="1" id="KW-1133">Transmembrane helix</keyword>
<dbReference type="FunFam" id="3.30.70.270:FF:000001">
    <property type="entry name" value="Diguanylate cyclase domain protein"/>
    <property type="match status" value="1"/>
</dbReference>
<dbReference type="CDD" id="cd01949">
    <property type="entry name" value="GGDEF"/>
    <property type="match status" value="1"/>
</dbReference>
<accession>W0EF64</accession>
<dbReference type="PANTHER" id="PTHR45138:SF9">
    <property type="entry name" value="DIGUANYLATE CYCLASE DGCM-RELATED"/>
    <property type="match status" value="1"/>
</dbReference>
<feature type="transmembrane region" description="Helical" evidence="1">
    <location>
        <begin position="6"/>
        <end position="25"/>
    </location>
</feature>
<dbReference type="HOGENOM" id="CLU_000445_11_4_9"/>
<evidence type="ECO:0000259" key="2">
    <source>
        <dbReference type="PROSITE" id="PS50112"/>
    </source>
</evidence>
<dbReference type="InterPro" id="IPR043128">
    <property type="entry name" value="Rev_trsase/Diguanyl_cyclase"/>
</dbReference>
<dbReference type="PROSITE" id="PS50113">
    <property type="entry name" value="PAC"/>
    <property type="match status" value="1"/>
</dbReference>
<dbReference type="RefSeq" id="WP_006718538.1">
    <property type="nucleotide sequence ID" value="NZ_CP007032.1"/>
</dbReference>
<dbReference type="NCBIfam" id="TIGR00229">
    <property type="entry name" value="sensory_box"/>
    <property type="match status" value="1"/>
</dbReference>
<dbReference type="SMART" id="SM00086">
    <property type="entry name" value="PAC"/>
    <property type="match status" value="1"/>
</dbReference>
<dbReference type="SMART" id="SM00267">
    <property type="entry name" value="GGDEF"/>
    <property type="match status" value="1"/>
</dbReference>
<keyword evidence="6" id="KW-1185">Reference proteome</keyword>
<dbReference type="SUPFAM" id="SSF55785">
    <property type="entry name" value="PYP-like sensor domain (PAS domain)"/>
    <property type="match status" value="1"/>
</dbReference>
<organism evidence="5 6">
    <name type="scientific">Desulfitobacterium metallireducens DSM 15288</name>
    <dbReference type="NCBI Taxonomy" id="871968"/>
    <lineage>
        <taxon>Bacteria</taxon>
        <taxon>Bacillati</taxon>
        <taxon>Bacillota</taxon>
        <taxon>Clostridia</taxon>
        <taxon>Eubacteriales</taxon>
        <taxon>Desulfitobacteriaceae</taxon>
        <taxon>Desulfitobacterium</taxon>
    </lineage>
</organism>
<sequence length="337" mass="38911">MNLWDAFLDGVLILTIILVIAYIFILKRRYNQILKDAQDEAVITEIAFDKTALGMCIARPDLSYIDINPSYCNLVGYSKDELMNMIHKDFIYPEDRENDTPYIRDLFLGRYDTFQSIKRYIHKQGHIVWAKATVTLVRDEGQNPKFFVTQIQDITQTKRAEEALKKAKIEAETLASIDYLTGCLNRRAFMIRLEEELARAMRNQSNLSMILVDIDDFKSINDFYGHLAGDYVLRQFSKCLNRGIRTYDFIGRFGGEEFMICLPDTEIQDAYQIAERMRQSVEELVMVYEDSQIKITGSFGVATSHPGIEEPIDKLIGMADKAMYEAKSIKNRVYKSA</sequence>
<dbReference type="InterPro" id="IPR050469">
    <property type="entry name" value="Diguanylate_Cyclase"/>
</dbReference>
<evidence type="ECO:0000313" key="6">
    <source>
        <dbReference type="Proteomes" id="UP000010847"/>
    </source>
</evidence>
<dbReference type="Pfam" id="PF00990">
    <property type="entry name" value="GGDEF"/>
    <property type="match status" value="1"/>
</dbReference>
<dbReference type="Pfam" id="PF08447">
    <property type="entry name" value="PAS_3"/>
    <property type="match status" value="1"/>
</dbReference>
<dbReference type="eggNOG" id="COG3706">
    <property type="taxonomic scope" value="Bacteria"/>
</dbReference>
<dbReference type="CDD" id="cd00130">
    <property type="entry name" value="PAS"/>
    <property type="match status" value="1"/>
</dbReference>
<dbReference type="Gene3D" id="3.30.450.20">
    <property type="entry name" value="PAS domain"/>
    <property type="match status" value="1"/>
</dbReference>
<protein>
    <recommendedName>
        <fullName evidence="7">Diguanylate cyclase</fullName>
    </recommendedName>
</protein>
<proteinExistence type="predicted"/>
<dbReference type="SUPFAM" id="SSF55073">
    <property type="entry name" value="Nucleotide cyclase"/>
    <property type="match status" value="1"/>
</dbReference>
<dbReference type="PROSITE" id="PS50887">
    <property type="entry name" value="GGDEF"/>
    <property type="match status" value="1"/>
</dbReference>